<evidence type="ECO:0000256" key="1">
    <source>
        <dbReference type="SAM" id="MobiDB-lite"/>
    </source>
</evidence>
<reference evidence="2 3" key="1">
    <citation type="submission" date="2018-11" db="EMBL/GenBank/DDBJ databases">
        <title>Genome sequence of Apiotrichum porosum DSM 27194.</title>
        <authorList>
            <person name="Aliyu H."/>
            <person name="Gorte O."/>
            <person name="Ochsenreither K."/>
        </authorList>
    </citation>
    <scope>NUCLEOTIDE SEQUENCE [LARGE SCALE GENOMIC DNA]</scope>
    <source>
        <strain evidence="2 3">DSM 27194</strain>
    </source>
</reference>
<feature type="compositionally biased region" description="Polar residues" evidence="1">
    <location>
        <begin position="142"/>
        <end position="166"/>
    </location>
</feature>
<feature type="region of interest" description="Disordered" evidence="1">
    <location>
        <begin position="547"/>
        <end position="671"/>
    </location>
</feature>
<feature type="compositionally biased region" description="Polar residues" evidence="1">
    <location>
        <begin position="298"/>
        <end position="315"/>
    </location>
</feature>
<feature type="region of interest" description="Disordered" evidence="1">
    <location>
        <begin position="134"/>
        <end position="167"/>
    </location>
</feature>
<dbReference type="Proteomes" id="UP000279236">
    <property type="component" value="Unassembled WGS sequence"/>
</dbReference>
<proteinExistence type="predicted"/>
<feature type="compositionally biased region" description="Low complexity" evidence="1">
    <location>
        <begin position="567"/>
        <end position="577"/>
    </location>
</feature>
<keyword evidence="3" id="KW-1185">Reference proteome</keyword>
<name>A0A427XH18_9TREE</name>
<sequence>MPYPALLVDLTLSLLLDTFPPLTHITLIPFLYLLQRFYSKLTSTTSSIMDNPKPSSSMLGALRSPSVILRHQRSASAGDIHNSSPLKCESVQDIPHADTSEDLSDLMPLLPASVRNSTPMSFKYLSSVSDVKLEDDDPFSTPVHTDSSGDRSLNTPSTAPQSTSSMEIFLGPQPLPFIHHRRRLLLEEYNPSPCRTKGVEQPPLKTHKGIAIVPGQAGDTNMQHQDTALGQPVLSKWRTGQLKKPKNIQPVASARERPVPLLHGPLSLPYARNPSGVDATVADQSAYLSHVFGLRISNSPGGKSSVKGSTGPRSRNASDSTTARTVSSSSYVSSGATSDNTAASGISYASSSRRPIVVRDHNQVIGIKKDVLLPPPEPTVADPVHYAKANEALKFVDGRSRLGLGQPLMPIAGSPSKTMQRYDEAIHSASAPMWTPGKPEFKTMTLVDPTTNQAYTVRVVQQGESESRVVSGDSTLSSKLGIPAHASSKADASINWRNKSSKPFPLHPSPIFAVPPPSANSSPPNVLSGAPVLTVEHLYEKFGHKKNEALENMSPAMSSRKGDIDTTKSTTQTPSKTLSESTGGKVNIQEPIKASSRRRGRSGASKAHTKTDSATNAKGTPGAGKHLKRSHDEENTVPKSVASTPSKKSPRKPRSPRSARKNGSPKKAIKA</sequence>
<accession>A0A427XH18</accession>
<protein>
    <submittedName>
        <fullName evidence="2">Uncharacterized protein</fullName>
    </submittedName>
</protein>
<comment type="caution">
    <text evidence="2">The sequence shown here is derived from an EMBL/GenBank/DDBJ whole genome shotgun (WGS) entry which is preliminary data.</text>
</comment>
<gene>
    <name evidence="2" type="ORF">EHS24_002572</name>
</gene>
<dbReference type="GeneID" id="39587115"/>
<evidence type="ECO:0000313" key="3">
    <source>
        <dbReference type="Proteomes" id="UP000279236"/>
    </source>
</evidence>
<dbReference type="EMBL" id="RSCE01000013">
    <property type="protein sequence ID" value="RSH78116.1"/>
    <property type="molecule type" value="Genomic_DNA"/>
</dbReference>
<dbReference type="OrthoDB" id="2596986at2759"/>
<feature type="compositionally biased region" description="Basic residues" evidence="1">
    <location>
        <begin position="648"/>
        <end position="671"/>
    </location>
</feature>
<dbReference type="RefSeq" id="XP_028473263.1">
    <property type="nucleotide sequence ID" value="XM_028618307.1"/>
</dbReference>
<evidence type="ECO:0000313" key="2">
    <source>
        <dbReference type="EMBL" id="RSH78116.1"/>
    </source>
</evidence>
<feature type="compositionally biased region" description="Low complexity" evidence="1">
    <location>
        <begin position="317"/>
        <end position="338"/>
    </location>
</feature>
<feature type="region of interest" description="Disordered" evidence="1">
    <location>
        <begin position="298"/>
        <end position="343"/>
    </location>
</feature>
<dbReference type="AlphaFoldDB" id="A0A427XH18"/>
<organism evidence="2 3">
    <name type="scientific">Apiotrichum porosum</name>
    <dbReference type="NCBI Taxonomy" id="105984"/>
    <lineage>
        <taxon>Eukaryota</taxon>
        <taxon>Fungi</taxon>
        <taxon>Dikarya</taxon>
        <taxon>Basidiomycota</taxon>
        <taxon>Agaricomycotina</taxon>
        <taxon>Tremellomycetes</taxon>
        <taxon>Trichosporonales</taxon>
        <taxon>Trichosporonaceae</taxon>
        <taxon>Apiotrichum</taxon>
    </lineage>
</organism>